<dbReference type="PIRSF" id="PIRSF037238">
    <property type="entry name" value="Carboxypeptidase_G2"/>
    <property type="match status" value="1"/>
</dbReference>
<feature type="active site" description="Proton acceptor" evidence="4">
    <location>
        <position position="139"/>
    </location>
</feature>
<dbReference type="GO" id="GO:0046872">
    <property type="term" value="F:metal ion binding"/>
    <property type="evidence" value="ECO:0007669"/>
    <property type="project" value="UniProtKB-KW"/>
</dbReference>
<keyword evidence="3" id="KW-0170">Cobalt</keyword>
<dbReference type="InterPro" id="IPR036264">
    <property type="entry name" value="Bact_exopeptidase_dim_dom"/>
</dbReference>
<gene>
    <name evidence="6" type="ORF">FR932_11370</name>
</gene>
<evidence type="ECO:0000313" key="7">
    <source>
        <dbReference type="Proteomes" id="UP000327424"/>
    </source>
</evidence>
<dbReference type="PANTHER" id="PTHR43808:SF9">
    <property type="entry name" value="BLL0789 PROTEIN"/>
    <property type="match status" value="1"/>
</dbReference>
<keyword evidence="2" id="KW-0378">Hydrolase</keyword>
<dbReference type="Proteomes" id="UP000327424">
    <property type="component" value="Chromosome"/>
</dbReference>
<dbReference type="SUPFAM" id="SSF55031">
    <property type="entry name" value="Bacterial exopeptidase dimerisation domain"/>
    <property type="match status" value="1"/>
</dbReference>
<keyword evidence="1" id="KW-0479">Metal-binding</keyword>
<dbReference type="PANTHER" id="PTHR43808">
    <property type="entry name" value="ACETYLORNITHINE DEACETYLASE"/>
    <property type="match status" value="1"/>
</dbReference>
<dbReference type="EMBL" id="CP044399">
    <property type="protein sequence ID" value="QFI38407.1"/>
    <property type="molecule type" value="Genomic_DNA"/>
</dbReference>
<proteinExistence type="predicted"/>
<evidence type="ECO:0000256" key="2">
    <source>
        <dbReference type="ARBA" id="ARBA00022801"/>
    </source>
</evidence>
<evidence type="ECO:0000313" key="6">
    <source>
        <dbReference type="EMBL" id="QFI38407.1"/>
    </source>
</evidence>
<keyword evidence="7" id="KW-1185">Reference proteome</keyword>
<dbReference type="RefSeq" id="WP_019442032.1">
    <property type="nucleotide sequence ID" value="NZ_ALOE01000024.1"/>
</dbReference>
<dbReference type="CDD" id="cd03885">
    <property type="entry name" value="M20_CPDG2"/>
    <property type="match status" value="1"/>
</dbReference>
<name>A0A5J6WK38_MORMI</name>
<dbReference type="Gene3D" id="3.40.630.10">
    <property type="entry name" value="Zn peptidases"/>
    <property type="match status" value="1"/>
</dbReference>
<evidence type="ECO:0000259" key="5">
    <source>
        <dbReference type="Pfam" id="PF07687"/>
    </source>
</evidence>
<organism evidence="6 7">
    <name type="scientific">Moritella marina ATCC 15381</name>
    <dbReference type="NCBI Taxonomy" id="1202962"/>
    <lineage>
        <taxon>Bacteria</taxon>
        <taxon>Pseudomonadati</taxon>
        <taxon>Pseudomonadota</taxon>
        <taxon>Gammaproteobacteria</taxon>
        <taxon>Alteromonadales</taxon>
        <taxon>Moritellaceae</taxon>
        <taxon>Moritella</taxon>
    </lineage>
</organism>
<feature type="domain" description="Peptidase M20 dimerisation" evidence="5">
    <location>
        <begin position="175"/>
        <end position="267"/>
    </location>
</feature>
<dbReference type="AlphaFoldDB" id="A0A5J6WK38"/>
<dbReference type="SUPFAM" id="SSF53187">
    <property type="entry name" value="Zn-dependent exopeptidases"/>
    <property type="match status" value="1"/>
</dbReference>
<dbReference type="GO" id="GO:0016787">
    <property type="term" value="F:hydrolase activity"/>
    <property type="evidence" value="ECO:0007669"/>
    <property type="project" value="UniProtKB-KW"/>
</dbReference>
<evidence type="ECO:0000256" key="3">
    <source>
        <dbReference type="ARBA" id="ARBA00023285"/>
    </source>
</evidence>
<dbReference type="OrthoDB" id="9776600at2"/>
<dbReference type="Pfam" id="PF07687">
    <property type="entry name" value="M20_dimer"/>
    <property type="match status" value="1"/>
</dbReference>
<sequence length="381" mass="40917">MNLSLNEYLAELRPLINVDCGTYTVDGIAFIVSEMTAKYAAMNGWSIKQIDCGKAGIGLEVRNKPDAEDIDVLLLGHMDTVFPVGTAAERPMTTDETKAYGPGVSDMKSGLLNVVYALRHIEQSVLDELSICICMNPDEETGSLYSVDWLQATAKQAKHVLVAEAARADGGLVKARKGMARYKMTFKGKAAHAGNEPDKGRSAITEMANWILATNAMTNFESGTTLNVGVVAGGAGANIVPDLATAIVDVRFWDNAEYDQVDTALNGMTQTPFVDGVSIELVREAYKPSMVPTEQTQALMTLVEESAQALAIKINWKEAGGGSDANNTAILGVPTLDGFGPIGAGFHSADEYLLLESITPRIHLLMRVLTKLAENKSKDKK</sequence>
<dbReference type="InterPro" id="IPR050072">
    <property type="entry name" value="Peptidase_M20A"/>
</dbReference>
<dbReference type="InterPro" id="IPR002933">
    <property type="entry name" value="Peptidase_M20"/>
</dbReference>
<feature type="active site" evidence="4">
    <location>
        <position position="79"/>
    </location>
</feature>
<protein>
    <submittedName>
        <fullName evidence="6">M20 family metallopeptidase</fullName>
    </submittedName>
</protein>
<dbReference type="InterPro" id="IPR011650">
    <property type="entry name" value="Peptidase_M20_dimer"/>
</dbReference>
<evidence type="ECO:0000256" key="1">
    <source>
        <dbReference type="ARBA" id="ARBA00022723"/>
    </source>
</evidence>
<dbReference type="Pfam" id="PF01546">
    <property type="entry name" value="Peptidase_M20"/>
    <property type="match status" value="1"/>
</dbReference>
<accession>A0A5J6WK38</accession>
<dbReference type="KEGG" id="mmaa:FR932_11370"/>
<evidence type="ECO:0000256" key="4">
    <source>
        <dbReference type="PIRSR" id="PIRSR037238-1"/>
    </source>
</evidence>
<dbReference type="Gene3D" id="3.30.70.360">
    <property type="match status" value="1"/>
</dbReference>
<reference evidence="6 7" key="1">
    <citation type="submission" date="2019-09" db="EMBL/GenBank/DDBJ databases">
        <title>Hybrid Assembly of the complete Genome of the Deep-Sea Bacterium Moritella marina from long Nanopore and Illumina reads.</title>
        <authorList>
            <person name="Magin S."/>
            <person name="Georgoulis A."/>
            <person name="Papadimitriou K."/>
            <person name="Iliakis G."/>
            <person name="Vorgias C.E."/>
        </authorList>
    </citation>
    <scope>NUCLEOTIDE SEQUENCE [LARGE SCALE GENOMIC DNA]</scope>
    <source>
        <strain evidence="6 7">MP-1</strain>
    </source>
</reference>
<dbReference type="InterPro" id="IPR017150">
    <property type="entry name" value="Pept_M20_glutamate_carboxypep"/>
</dbReference>